<dbReference type="PANTHER" id="PTHR11019">
    <property type="entry name" value="HTH-TYPE TRANSCRIPTIONAL REGULATOR NIMR"/>
    <property type="match status" value="1"/>
</dbReference>
<dbReference type="Gene3D" id="1.10.10.60">
    <property type="entry name" value="Homeodomain-like"/>
    <property type="match status" value="1"/>
</dbReference>
<dbReference type="InterPro" id="IPR009057">
    <property type="entry name" value="Homeodomain-like_sf"/>
</dbReference>
<gene>
    <name evidence="7" type="primary">nimR_11</name>
    <name evidence="7" type="ORF">LMG3458_04964</name>
</gene>
<accession>A0A6S7AI26</accession>
<dbReference type="InterPro" id="IPR018062">
    <property type="entry name" value="HTH_AraC-typ_CS"/>
</dbReference>
<dbReference type="EMBL" id="CADIJO010000022">
    <property type="protein sequence ID" value="CAB3732328.1"/>
    <property type="molecule type" value="Genomic_DNA"/>
</dbReference>
<feature type="compositionally biased region" description="Basic and acidic residues" evidence="5">
    <location>
        <begin position="251"/>
        <end position="260"/>
    </location>
</feature>
<proteinExistence type="predicted"/>
<dbReference type="RefSeq" id="WP_175190804.1">
    <property type="nucleotide sequence ID" value="NZ_CADIJO010000022.1"/>
</dbReference>
<feature type="region of interest" description="Disordered" evidence="5">
    <location>
        <begin position="247"/>
        <end position="271"/>
    </location>
</feature>
<dbReference type="InterPro" id="IPR014710">
    <property type="entry name" value="RmlC-like_jellyroll"/>
</dbReference>
<dbReference type="GO" id="GO:0043565">
    <property type="term" value="F:sequence-specific DNA binding"/>
    <property type="evidence" value="ECO:0007669"/>
    <property type="project" value="InterPro"/>
</dbReference>
<dbReference type="CDD" id="cd06124">
    <property type="entry name" value="cupin_NimR-like_N"/>
    <property type="match status" value="1"/>
</dbReference>
<evidence type="ECO:0000256" key="2">
    <source>
        <dbReference type="ARBA" id="ARBA00023015"/>
    </source>
</evidence>
<keyword evidence="3" id="KW-0238">DNA-binding</keyword>
<evidence type="ECO:0000313" key="8">
    <source>
        <dbReference type="Proteomes" id="UP000494111"/>
    </source>
</evidence>
<dbReference type="PROSITE" id="PS01124">
    <property type="entry name" value="HTH_ARAC_FAMILY_2"/>
    <property type="match status" value="1"/>
</dbReference>
<dbReference type="Pfam" id="PF12833">
    <property type="entry name" value="HTH_18"/>
    <property type="match status" value="1"/>
</dbReference>
<organism evidence="7 8">
    <name type="scientific">Achromobacter deleyi</name>
    <dbReference type="NCBI Taxonomy" id="1353891"/>
    <lineage>
        <taxon>Bacteria</taxon>
        <taxon>Pseudomonadati</taxon>
        <taxon>Pseudomonadota</taxon>
        <taxon>Betaproteobacteria</taxon>
        <taxon>Burkholderiales</taxon>
        <taxon>Alcaligenaceae</taxon>
        <taxon>Achromobacter</taxon>
    </lineage>
</organism>
<evidence type="ECO:0000256" key="5">
    <source>
        <dbReference type="SAM" id="MobiDB-lite"/>
    </source>
</evidence>
<keyword evidence="4" id="KW-0804">Transcription</keyword>
<evidence type="ECO:0000256" key="3">
    <source>
        <dbReference type="ARBA" id="ARBA00023125"/>
    </source>
</evidence>
<keyword evidence="2" id="KW-0805">Transcription regulation</keyword>
<dbReference type="PANTHER" id="PTHR11019:SF190">
    <property type="entry name" value="ARAC-FAMILY REGULATORY PROTEIN"/>
    <property type="match status" value="1"/>
</dbReference>
<dbReference type="AlphaFoldDB" id="A0A6S7AI26"/>
<reference evidence="7 8" key="1">
    <citation type="submission" date="2020-04" db="EMBL/GenBank/DDBJ databases">
        <authorList>
            <person name="De Canck E."/>
        </authorList>
    </citation>
    <scope>NUCLEOTIDE SEQUENCE [LARGE SCALE GENOMIC DNA]</scope>
    <source>
        <strain evidence="7 8">LMG 3458</strain>
    </source>
</reference>
<keyword evidence="1" id="KW-0678">Repressor</keyword>
<dbReference type="GO" id="GO:0003700">
    <property type="term" value="F:DNA-binding transcription factor activity"/>
    <property type="evidence" value="ECO:0007669"/>
    <property type="project" value="InterPro"/>
</dbReference>
<protein>
    <submittedName>
        <fullName evidence="7">HTH-type transcriptional regulator NimR</fullName>
    </submittedName>
</protein>
<evidence type="ECO:0000313" key="7">
    <source>
        <dbReference type="EMBL" id="CAB3732328.1"/>
    </source>
</evidence>
<dbReference type="InterPro" id="IPR018060">
    <property type="entry name" value="HTH_AraC"/>
</dbReference>
<dbReference type="SUPFAM" id="SSF46689">
    <property type="entry name" value="Homeodomain-like"/>
    <property type="match status" value="2"/>
</dbReference>
<feature type="domain" description="HTH araC/xylS-type" evidence="6">
    <location>
        <begin position="158"/>
        <end position="255"/>
    </location>
</feature>
<sequence length="271" mass="29718">MASTPPDLGPGRPYPLACRILHFLPHSRVRRHTSPWGELNFALSGIMEIGIEGATYLSPPQYAIWIPPQIEHCCQNQDDVHYACIDIPAAACADLPAAPCTLEISPVMRAVLADFERRGITYPDTPEDRRLAQVVIDQIRVARAYASYLPSASEPVLAPILAALQSQPGDKRSAAHWAATAGITERTLLRHCQQHLGMTFNEWRQRLRVVSALGMLEAGQSVQAIARDLGYSTPSAFIAMFQRLTGQSPDSARKRTEPPRPSHHPGAPAPL</sequence>
<dbReference type="PROSITE" id="PS00041">
    <property type="entry name" value="HTH_ARAC_FAMILY_1"/>
    <property type="match status" value="1"/>
</dbReference>
<evidence type="ECO:0000259" key="6">
    <source>
        <dbReference type="PROSITE" id="PS01124"/>
    </source>
</evidence>
<name>A0A6S7AI26_9BURK</name>
<dbReference type="FunFam" id="1.10.10.60:FF:000132">
    <property type="entry name" value="AraC family transcriptional regulator"/>
    <property type="match status" value="1"/>
</dbReference>
<dbReference type="InterPro" id="IPR011051">
    <property type="entry name" value="RmlC_Cupin_sf"/>
</dbReference>
<dbReference type="SMART" id="SM00342">
    <property type="entry name" value="HTH_ARAC"/>
    <property type="match status" value="1"/>
</dbReference>
<dbReference type="SUPFAM" id="SSF51182">
    <property type="entry name" value="RmlC-like cupins"/>
    <property type="match status" value="1"/>
</dbReference>
<evidence type="ECO:0000256" key="1">
    <source>
        <dbReference type="ARBA" id="ARBA00022491"/>
    </source>
</evidence>
<evidence type="ECO:0000256" key="4">
    <source>
        <dbReference type="ARBA" id="ARBA00023163"/>
    </source>
</evidence>
<dbReference type="Gene3D" id="2.60.120.10">
    <property type="entry name" value="Jelly Rolls"/>
    <property type="match status" value="1"/>
</dbReference>
<dbReference type="Proteomes" id="UP000494111">
    <property type="component" value="Unassembled WGS sequence"/>
</dbReference>